<feature type="domain" description="Ig-like" evidence="6">
    <location>
        <begin position="214"/>
        <end position="330"/>
    </location>
</feature>
<gene>
    <name evidence="7" type="primary">Pigr_1</name>
    <name evidence="7" type="ORF">STECAR_R15382</name>
</gene>
<dbReference type="PROSITE" id="PS50835">
    <property type="entry name" value="IG_LIKE"/>
    <property type="match status" value="2"/>
</dbReference>
<keyword evidence="2 5" id="KW-0812">Transmembrane</keyword>
<keyword evidence="5" id="KW-1133">Transmembrane helix</keyword>
<dbReference type="GO" id="GO:0005886">
    <property type="term" value="C:plasma membrane"/>
    <property type="evidence" value="ECO:0007669"/>
    <property type="project" value="TreeGrafter"/>
</dbReference>
<evidence type="ECO:0000256" key="3">
    <source>
        <dbReference type="ARBA" id="ARBA00023136"/>
    </source>
</evidence>
<keyword evidence="3 5" id="KW-0472">Membrane</keyword>
<dbReference type="InterPro" id="IPR050671">
    <property type="entry name" value="CD300_family_receptors"/>
</dbReference>
<evidence type="ECO:0000313" key="8">
    <source>
        <dbReference type="Proteomes" id="UP000516988"/>
    </source>
</evidence>
<reference evidence="7 8" key="1">
    <citation type="submission" date="2019-09" db="EMBL/GenBank/DDBJ databases">
        <title>Bird 10,000 Genomes (B10K) Project - Family phase.</title>
        <authorList>
            <person name="Zhang G."/>
        </authorList>
    </citation>
    <scope>NUCLEOTIDE SEQUENCE [LARGE SCALE GENOMIC DNA]</scope>
    <source>
        <strain evidence="7">OUT-0004</strain>
    </source>
</reference>
<dbReference type="EMBL" id="VZSC01006318">
    <property type="protein sequence ID" value="NWX43300.1"/>
    <property type="molecule type" value="Genomic_DNA"/>
</dbReference>
<dbReference type="SMART" id="SM00409">
    <property type="entry name" value="IG"/>
    <property type="match status" value="3"/>
</dbReference>
<evidence type="ECO:0000256" key="1">
    <source>
        <dbReference type="ARBA" id="ARBA00004370"/>
    </source>
</evidence>
<dbReference type="SUPFAM" id="SSF48726">
    <property type="entry name" value="Immunoglobulin"/>
    <property type="match status" value="3"/>
</dbReference>
<evidence type="ECO:0000313" key="7">
    <source>
        <dbReference type="EMBL" id="NWX43300.1"/>
    </source>
</evidence>
<dbReference type="GO" id="GO:0004888">
    <property type="term" value="F:transmembrane signaling receptor activity"/>
    <property type="evidence" value="ECO:0007669"/>
    <property type="project" value="TreeGrafter"/>
</dbReference>
<dbReference type="AlphaFoldDB" id="A0A7K6W925"/>
<dbReference type="InterPro" id="IPR013783">
    <property type="entry name" value="Ig-like_fold"/>
</dbReference>
<evidence type="ECO:0000256" key="5">
    <source>
        <dbReference type="SAM" id="Phobius"/>
    </source>
</evidence>
<feature type="domain" description="Ig-like" evidence="6">
    <location>
        <begin position="130"/>
        <end position="203"/>
    </location>
</feature>
<feature type="compositionally biased region" description="Low complexity" evidence="4">
    <location>
        <begin position="378"/>
        <end position="398"/>
    </location>
</feature>
<feature type="region of interest" description="Disordered" evidence="4">
    <location>
        <begin position="378"/>
        <end position="404"/>
    </location>
</feature>
<organism evidence="7 8">
    <name type="scientific">Steatornis caripensis</name>
    <name type="common">Oilbird</name>
    <dbReference type="NCBI Taxonomy" id="48435"/>
    <lineage>
        <taxon>Eukaryota</taxon>
        <taxon>Metazoa</taxon>
        <taxon>Chordata</taxon>
        <taxon>Craniata</taxon>
        <taxon>Vertebrata</taxon>
        <taxon>Euteleostomi</taxon>
        <taxon>Archelosauria</taxon>
        <taxon>Archosauria</taxon>
        <taxon>Dinosauria</taxon>
        <taxon>Saurischia</taxon>
        <taxon>Theropoda</taxon>
        <taxon>Coelurosauria</taxon>
        <taxon>Aves</taxon>
        <taxon>Neognathae</taxon>
        <taxon>Neoaves</taxon>
        <taxon>Strisores</taxon>
        <taxon>Caprimulgiformes</taxon>
        <taxon>Steatornithidae</taxon>
        <taxon>Steatornis</taxon>
    </lineage>
</organism>
<accession>A0A7K6W925</accession>
<evidence type="ECO:0000256" key="2">
    <source>
        <dbReference type="ARBA" id="ARBA00022692"/>
    </source>
</evidence>
<dbReference type="SMART" id="SM00406">
    <property type="entry name" value="IGv"/>
    <property type="match status" value="3"/>
</dbReference>
<keyword evidence="8" id="KW-1185">Reference proteome</keyword>
<dbReference type="InterPro" id="IPR013106">
    <property type="entry name" value="Ig_V-set"/>
</dbReference>
<dbReference type="InterPro" id="IPR007110">
    <property type="entry name" value="Ig-like_dom"/>
</dbReference>
<evidence type="ECO:0000259" key="6">
    <source>
        <dbReference type="PROSITE" id="PS50835"/>
    </source>
</evidence>
<dbReference type="InterPro" id="IPR036179">
    <property type="entry name" value="Ig-like_dom_sf"/>
</dbReference>
<dbReference type="PANTHER" id="PTHR11860:SF49">
    <property type="entry name" value="HIGH AFFINITY IMMUNOGLOBULIN ALPHA AND IMMUNOGLOBULIN MU FC RECEPTOR"/>
    <property type="match status" value="1"/>
</dbReference>
<protein>
    <submittedName>
        <fullName evidence="7">PIGR protein</fullName>
    </submittedName>
</protein>
<dbReference type="Pfam" id="PF07686">
    <property type="entry name" value="V-set"/>
    <property type="match status" value="3"/>
</dbReference>
<comment type="subcellular location">
    <subcellularLocation>
        <location evidence="1">Membrane</location>
    </subcellularLocation>
</comment>
<dbReference type="InterPro" id="IPR003599">
    <property type="entry name" value="Ig_sub"/>
</dbReference>
<evidence type="ECO:0000256" key="4">
    <source>
        <dbReference type="SAM" id="MobiDB-lite"/>
    </source>
</evidence>
<feature type="non-terminal residue" evidence="7">
    <location>
        <position position="1"/>
    </location>
</feature>
<dbReference type="Gene3D" id="2.60.40.10">
    <property type="entry name" value="Immunoglobulins"/>
    <property type="match status" value="3"/>
</dbReference>
<feature type="transmembrane region" description="Helical" evidence="5">
    <location>
        <begin position="410"/>
        <end position="431"/>
    </location>
</feature>
<proteinExistence type="predicted"/>
<dbReference type="CDD" id="cd05716">
    <property type="entry name" value="IgV_pIgR_like"/>
    <property type="match status" value="3"/>
</dbReference>
<dbReference type="OrthoDB" id="8442846at2759"/>
<comment type="caution">
    <text evidence="7">The sequence shown here is derived from an EMBL/GenBank/DDBJ whole genome shotgun (WGS) entry which is preliminary data.</text>
</comment>
<name>A0A7K6W925_STECA</name>
<feature type="non-terminal residue" evidence="7">
    <location>
        <position position="501"/>
    </location>
</feature>
<sequence length="501" mass="54074">PVSSTLYGSRFLTGEVGGSVTHQCFYSITPANKHDRKYWCKIAASRVCYTIISTTGYTAEDHAGRVSLEDIPQNGTFAVTMTELKKSDTGTYRCGIGTTNGALYVSLNLTVSADAGALGPTELVRGELRSSVTVLCPIGDTQSDKKRFWCKLGRTGCTLIADTDGYVGKSYQGRIFITPQESSGAFKILINDLKKEDSGLYRCGTGRLSSQDNPRVVALQVTAASAVPKRPKFLSGTVGGSLSLKCHYDPKGNYEKKYLCRWKEASCSLLVDADGFVHESYKGRIQIASSDQENGAYTVVMSHLREEDAGWYWCGAKNGHTEHTSSVKLRIRKEICSTQEPETSTLMKSTLSSSVATYSTPPQRSITGLTYAMGTVTESTSTLPPAAPPSTSVTSPSETYRESSSGESRLLPVVLPALILLIFITTAVLALTKIKLQKETGEERSAAGNLEAAPIQAGLTPVREQMTEEVPSPEKVHECRTDSGKRRWVFSGTGAASVVSL</sequence>
<dbReference type="Proteomes" id="UP000516988">
    <property type="component" value="Unassembled WGS sequence"/>
</dbReference>
<dbReference type="PANTHER" id="PTHR11860">
    <property type="entry name" value="POLYMERIC-IMMUNOGLOBULIN RECEPTOR"/>
    <property type="match status" value="1"/>
</dbReference>